<comment type="similarity">
    <text evidence="8">Belongs to the aconitase/IPM isomerase family. LeuC type 2 subfamily.</text>
</comment>
<dbReference type="SUPFAM" id="SSF53732">
    <property type="entry name" value="Aconitase iron-sulfur domain"/>
    <property type="match status" value="1"/>
</dbReference>
<evidence type="ECO:0000256" key="6">
    <source>
        <dbReference type="ARBA" id="ARBA00023239"/>
    </source>
</evidence>
<protein>
    <recommendedName>
        <fullName evidence="8">3-isopropylmalate dehydratase large subunit</fullName>
        <ecNumber evidence="8">4.2.1.33</ecNumber>
    </recommendedName>
    <alternativeName>
        <fullName evidence="8">Alpha-IPM isomerase</fullName>
        <shortName evidence="8">IPMI</shortName>
    </alternativeName>
    <alternativeName>
        <fullName evidence="8">Isopropylmalate isomerase</fullName>
    </alternativeName>
</protein>
<dbReference type="AlphaFoldDB" id="A0A1Y1RYC3"/>
<dbReference type="PANTHER" id="PTHR43822:SF2">
    <property type="entry name" value="HOMOACONITASE, MITOCHONDRIAL"/>
    <property type="match status" value="1"/>
</dbReference>
<keyword evidence="3 8" id="KW-0479">Metal-binding</keyword>
<dbReference type="InterPro" id="IPR033941">
    <property type="entry name" value="IPMI_cat"/>
</dbReference>
<keyword evidence="2 8" id="KW-0004">4Fe-4S</keyword>
<dbReference type="EMBL" id="MWQY01000009">
    <property type="protein sequence ID" value="ORC35406.1"/>
    <property type="molecule type" value="Genomic_DNA"/>
</dbReference>
<comment type="catalytic activity">
    <reaction evidence="8">
        <text>(2R,3S)-3-isopropylmalate = (2S)-2-isopropylmalate</text>
        <dbReference type="Rhea" id="RHEA:32287"/>
        <dbReference type="ChEBI" id="CHEBI:1178"/>
        <dbReference type="ChEBI" id="CHEBI:35121"/>
        <dbReference type="EC" id="4.2.1.33"/>
    </reaction>
</comment>
<evidence type="ECO:0000259" key="9">
    <source>
        <dbReference type="Pfam" id="PF00330"/>
    </source>
</evidence>
<keyword evidence="4 8" id="KW-0408">Iron</keyword>
<dbReference type="Gene3D" id="3.30.499.10">
    <property type="entry name" value="Aconitase, domain 3"/>
    <property type="match status" value="2"/>
</dbReference>
<keyword evidence="11" id="KW-1185">Reference proteome</keyword>
<feature type="binding site" evidence="8">
    <location>
        <position position="296"/>
    </location>
    <ligand>
        <name>[4Fe-4S] cluster</name>
        <dbReference type="ChEBI" id="CHEBI:49883"/>
    </ligand>
</feature>
<dbReference type="GO" id="GO:0009098">
    <property type="term" value="P:L-leucine biosynthetic process"/>
    <property type="evidence" value="ECO:0007669"/>
    <property type="project" value="UniProtKB-UniRule"/>
</dbReference>
<keyword evidence="1 8" id="KW-0432">Leucine biosynthesis</keyword>
<evidence type="ECO:0000313" key="10">
    <source>
        <dbReference type="EMBL" id="ORC35406.1"/>
    </source>
</evidence>
<evidence type="ECO:0000313" key="11">
    <source>
        <dbReference type="Proteomes" id="UP000192343"/>
    </source>
</evidence>
<evidence type="ECO:0000256" key="1">
    <source>
        <dbReference type="ARBA" id="ARBA00022430"/>
    </source>
</evidence>
<name>A0A1Y1RYC3_9SPIO</name>
<comment type="function">
    <text evidence="8">Catalyzes the isomerization between 2-isopropylmalate and 3-isopropylmalate, via the formation of 2-isopropylmaleate.</text>
</comment>
<evidence type="ECO:0000256" key="8">
    <source>
        <dbReference type="HAMAP-Rule" id="MF_01027"/>
    </source>
</evidence>
<dbReference type="NCBIfam" id="TIGR01343">
    <property type="entry name" value="hacA_fam"/>
    <property type="match status" value="1"/>
</dbReference>
<keyword evidence="6 8" id="KW-0456">Lyase</keyword>
<dbReference type="STRING" id="1963862.B4O97_09550"/>
<accession>A0A1Y1RYC3</accession>
<dbReference type="RefSeq" id="WP_083050365.1">
    <property type="nucleotide sequence ID" value="NZ_MWQY01000009.1"/>
</dbReference>
<comment type="caution">
    <text evidence="10">The sequence shown here is derived from an EMBL/GenBank/DDBJ whole genome shotgun (WGS) entry which is preliminary data.</text>
</comment>
<dbReference type="InterPro" id="IPR036008">
    <property type="entry name" value="Aconitase_4Fe-4S_dom"/>
</dbReference>
<keyword evidence="7 8" id="KW-0100">Branched-chain amino acid biosynthesis</keyword>
<dbReference type="GO" id="GO:0046872">
    <property type="term" value="F:metal ion binding"/>
    <property type="evidence" value="ECO:0007669"/>
    <property type="project" value="UniProtKB-KW"/>
</dbReference>
<dbReference type="PANTHER" id="PTHR43822">
    <property type="entry name" value="HOMOACONITASE, MITOCHONDRIAL-RELATED"/>
    <property type="match status" value="1"/>
</dbReference>
<dbReference type="HAMAP" id="MF_01027">
    <property type="entry name" value="LeuC_type2"/>
    <property type="match status" value="1"/>
</dbReference>
<evidence type="ECO:0000256" key="3">
    <source>
        <dbReference type="ARBA" id="ARBA00022723"/>
    </source>
</evidence>
<dbReference type="EC" id="4.2.1.33" evidence="8"/>
<feature type="binding site" evidence="8">
    <location>
        <position position="359"/>
    </location>
    <ligand>
        <name>[4Fe-4S] cluster</name>
        <dbReference type="ChEBI" id="CHEBI:49883"/>
    </ligand>
</feature>
<dbReference type="InterPro" id="IPR015931">
    <property type="entry name" value="Acnase/IPM_dHydase_lsu_aba_1/3"/>
</dbReference>
<evidence type="ECO:0000256" key="2">
    <source>
        <dbReference type="ARBA" id="ARBA00022485"/>
    </source>
</evidence>
<feature type="binding site" evidence="8">
    <location>
        <position position="356"/>
    </location>
    <ligand>
        <name>[4Fe-4S] cluster</name>
        <dbReference type="ChEBI" id="CHEBI:49883"/>
    </ligand>
</feature>
<keyword evidence="5 8" id="KW-0411">Iron-sulfur</keyword>
<dbReference type="OrthoDB" id="9802769at2"/>
<comment type="subunit">
    <text evidence="8">Heterodimer of LeuC and LeuD.</text>
</comment>
<evidence type="ECO:0000256" key="4">
    <source>
        <dbReference type="ARBA" id="ARBA00023004"/>
    </source>
</evidence>
<dbReference type="GO" id="GO:0003861">
    <property type="term" value="F:3-isopropylmalate dehydratase activity"/>
    <property type="evidence" value="ECO:0007669"/>
    <property type="project" value="UniProtKB-UniRule"/>
</dbReference>
<dbReference type="InterPro" id="IPR001030">
    <property type="entry name" value="Acoase/IPM_deHydtase_lsu_aba"/>
</dbReference>
<proteinExistence type="inferred from homology"/>
<dbReference type="NCBIfam" id="TIGR02086">
    <property type="entry name" value="IPMI_arch"/>
    <property type="match status" value="1"/>
</dbReference>
<keyword evidence="8" id="KW-0028">Amino-acid biosynthesis</keyword>
<gene>
    <name evidence="8" type="primary">leuC</name>
    <name evidence="10" type="ORF">B4O97_09550</name>
</gene>
<evidence type="ECO:0000256" key="7">
    <source>
        <dbReference type="ARBA" id="ARBA00023304"/>
    </source>
</evidence>
<dbReference type="InterPro" id="IPR011826">
    <property type="entry name" value="HAcnase/IPMdehydase_lsu_prok"/>
</dbReference>
<sequence length="424" mass="45563">MHAVEKMLARAAGVDSVTPGEILNCSVDFIELNDLYLQVVRSFYEMGGTKVWDPTKISFVFDHYSPAPTIRTAQIHKEMRDFAREQGLTHHFDINAGVCHQVMPEAGLIRPGMILVATDSHTTTHGAFGAFGTGIGATDAATVLISGELWFRVPEVIKIEITGKPRTGVYAKDVILHIIGKLKADAAVYQAVEFCGEYVEGLGVSERMAVCNMAVEMGAKTAWMKPNRAVLDYVEERFGTDYILDETDPGYTYAGEHFFDVSSLEPQLACPHSVDNVFPFSEVSPVKVDQAFIGSCTGGRLEDLEAAAQVVKGRKIAPATRMVVIPASMEVYKKAMEKGYVQTLIEAGATFNAPGCGPCLGTHAGILARGEVCVSSTNRNFPGRMGSPEAEIYLGSPALVAASALEGSLADPGKYLDTPQGASV</sequence>
<feature type="domain" description="Aconitase/3-isopropylmalate dehydratase large subunit alpha/beta/alpha" evidence="9">
    <location>
        <begin position="72"/>
        <end position="285"/>
    </location>
</feature>
<dbReference type="CDD" id="cd01583">
    <property type="entry name" value="IPMI"/>
    <property type="match status" value="1"/>
</dbReference>
<dbReference type="NCBIfam" id="NF001614">
    <property type="entry name" value="PRK00402.1"/>
    <property type="match status" value="1"/>
</dbReference>
<dbReference type="Pfam" id="PF00330">
    <property type="entry name" value="Aconitase"/>
    <property type="match status" value="1"/>
</dbReference>
<evidence type="ECO:0000256" key="5">
    <source>
        <dbReference type="ARBA" id="ARBA00023014"/>
    </source>
</evidence>
<dbReference type="Proteomes" id="UP000192343">
    <property type="component" value="Unassembled WGS sequence"/>
</dbReference>
<dbReference type="GO" id="GO:0051539">
    <property type="term" value="F:4 iron, 4 sulfur cluster binding"/>
    <property type="evidence" value="ECO:0007669"/>
    <property type="project" value="UniProtKB-KW"/>
</dbReference>
<dbReference type="PRINTS" id="PR00415">
    <property type="entry name" value="ACONITASE"/>
</dbReference>
<reference evidence="10 11" key="1">
    <citation type="submission" date="2017-03" db="EMBL/GenBank/DDBJ databases">
        <title>Draft Genome sequence of Marispirochaeta sp. strain JC444.</title>
        <authorList>
            <person name="Shivani Y."/>
            <person name="Subhash Y."/>
            <person name="Sasikala C."/>
            <person name="Ramana C."/>
        </authorList>
    </citation>
    <scope>NUCLEOTIDE SEQUENCE [LARGE SCALE GENOMIC DNA]</scope>
    <source>
        <strain evidence="10 11">JC444</strain>
    </source>
</reference>
<organism evidence="10 11">
    <name type="scientific">Marispirochaeta aestuarii</name>
    <dbReference type="NCBI Taxonomy" id="1963862"/>
    <lineage>
        <taxon>Bacteria</taxon>
        <taxon>Pseudomonadati</taxon>
        <taxon>Spirochaetota</taxon>
        <taxon>Spirochaetia</taxon>
        <taxon>Spirochaetales</taxon>
        <taxon>Spirochaetaceae</taxon>
        <taxon>Marispirochaeta</taxon>
    </lineage>
</organism>
<dbReference type="UniPathway" id="UPA00048">
    <property type="reaction ID" value="UER00071"/>
</dbReference>
<dbReference type="InterPro" id="IPR006251">
    <property type="entry name" value="Homoacnase/IPMdehydase_lsu"/>
</dbReference>
<comment type="cofactor">
    <cofactor evidence="8">
        <name>[4Fe-4S] cluster</name>
        <dbReference type="ChEBI" id="CHEBI:49883"/>
    </cofactor>
    <text evidence="8">Binds 1 [4Fe-4S] cluster per subunit.</text>
</comment>
<comment type="pathway">
    <text evidence="8">Amino-acid biosynthesis; L-leucine biosynthesis; L-leucine from 3-methyl-2-oxobutanoate: step 2/4.</text>
</comment>
<dbReference type="InterPro" id="IPR050067">
    <property type="entry name" value="IPM_dehydratase_rel_enz"/>
</dbReference>